<protein>
    <recommendedName>
        <fullName evidence="3">GNAT family N-acetyltransferase</fullName>
    </recommendedName>
</protein>
<name>A0ABU0F4M1_9PSEU</name>
<dbReference type="Proteomes" id="UP001229651">
    <property type="component" value="Unassembled WGS sequence"/>
</dbReference>
<evidence type="ECO:0000313" key="2">
    <source>
        <dbReference type="Proteomes" id="UP001229651"/>
    </source>
</evidence>
<dbReference type="EMBL" id="JAUSUT010000001">
    <property type="protein sequence ID" value="MDQ0382116.1"/>
    <property type="molecule type" value="Genomic_DNA"/>
</dbReference>
<comment type="caution">
    <text evidence="1">The sequence shown here is derived from an EMBL/GenBank/DDBJ whole genome shotgun (WGS) entry which is preliminary data.</text>
</comment>
<sequence length="153" mass="16317">MPDLRWAEVRDLFDPGVMGALPDGYVPGTRQEDWQALLDLVVSRGWPHSYAEDAGPLPLPAAAAVLGAGGLLRVWPEPGFQVNFWPIEAGTIDFDIDLRELRGQRGVDAVCRLFAALGRHLGKPVLLAPEGGGRPVLAFDVAADRVVAVAAGT</sequence>
<proteinExistence type="predicted"/>
<evidence type="ECO:0008006" key="3">
    <source>
        <dbReference type="Google" id="ProtNLM"/>
    </source>
</evidence>
<accession>A0ABU0F4M1</accession>
<keyword evidence="2" id="KW-1185">Reference proteome</keyword>
<evidence type="ECO:0000313" key="1">
    <source>
        <dbReference type="EMBL" id="MDQ0382116.1"/>
    </source>
</evidence>
<gene>
    <name evidence="1" type="ORF">FB470_006110</name>
</gene>
<organism evidence="1 2">
    <name type="scientific">Amycolatopsis thermophila</name>
    <dbReference type="NCBI Taxonomy" id="206084"/>
    <lineage>
        <taxon>Bacteria</taxon>
        <taxon>Bacillati</taxon>
        <taxon>Actinomycetota</taxon>
        <taxon>Actinomycetes</taxon>
        <taxon>Pseudonocardiales</taxon>
        <taxon>Pseudonocardiaceae</taxon>
        <taxon>Amycolatopsis</taxon>
    </lineage>
</organism>
<reference evidence="1 2" key="1">
    <citation type="submission" date="2023-07" db="EMBL/GenBank/DDBJ databases">
        <title>Sequencing the genomes of 1000 actinobacteria strains.</title>
        <authorList>
            <person name="Klenk H.-P."/>
        </authorList>
    </citation>
    <scope>NUCLEOTIDE SEQUENCE [LARGE SCALE GENOMIC DNA]</scope>
    <source>
        <strain evidence="1 2">DSM 45805</strain>
    </source>
</reference>
<dbReference type="RefSeq" id="WP_306997047.1">
    <property type="nucleotide sequence ID" value="NZ_JAUSUT010000001.1"/>
</dbReference>